<dbReference type="OrthoDB" id="4502894at2759"/>
<keyword evidence="2" id="KW-0812">Transmembrane</keyword>
<proteinExistence type="predicted"/>
<feature type="transmembrane region" description="Helical" evidence="2">
    <location>
        <begin position="6"/>
        <end position="27"/>
    </location>
</feature>
<evidence type="ECO:0000256" key="2">
    <source>
        <dbReference type="SAM" id="Phobius"/>
    </source>
</evidence>
<feature type="region of interest" description="Disordered" evidence="1">
    <location>
        <begin position="122"/>
        <end position="180"/>
    </location>
</feature>
<reference evidence="3 4" key="2">
    <citation type="journal article" date="2017" name="Sci. Rep.">
        <title>Ant-infecting Ophiocordyceps genomes reveal a high diversity of potential behavioral manipulation genes and a possible major role for enterotoxins.</title>
        <authorList>
            <person name="de Bekker C."/>
            <person name="Ohm R.A."/>
            <person name="Evans H.C."/>
            <person name="Brachmann A."/>
            <person name="Hughes D.P."/>
        </authorList>
    </citation>
    <scope>NUCLEOTIDE SEQUENCE [LARGE SCALE GENOMIC DNA]</scope>
    <source>
        <strain evidence="3 4">SC16a</strain>
    </source>
</reference>
<accession>A0A2A9PDW8</accession>
<evidence type="ECO:0000256" key="1">
    <source>
        <dbReference type="SAM" id="MobiDB-lite"/>
    </source>
</evidence>
<evidence type="ECO:0000313" key="3">
    <source>
        <dbReference type="EMBL" id="PFH59093.1"/>
    </source>
</evidence>
<name>A0A2A9PDW8_OPHUN</name>
<keyword evidence="2" id="KW-0472">Membrane</keyword>
<feature type="compositionally biased region" description="Basic and acidic residues" evidence="1">
    <location>
        <begin position="122"/>
        <end position="137"/>
    </location>
</feature>
<evidence type="ECO:0000313" key="4">
    <source>
        <dbReference type="Proteomes" id="UP000037136"/>
    </source>
</evidence>
<feature type="transmembrane region" description="Helical" evidence="2">
    <location>
        <begin position="94"/>
        <end position="116"/>
    </location>
</feature>
<sequence>MDDSSPLPNTLLSALLNSLAFIFRSLVRIPWTSHLVRLVRLILLPSRLLASGLARIASLLAVLFAPALYIFVFLLWVSRSIVALIVGLEPLYKFFSVAATMGIFSGIFLAVTSSLITNSLGMHDEPNAPDRPERYKLEPSPAAPPASEGNWFWAEPSTPSKRRQPSGLLSQTIHEEDSDT</sequence>
<keyword evidence="4" id="KW-1185">Reference proteome</keyword>
<feature type="transmembrane region" description="Helical" evidence="2">
    <location>
        <begin position="48"/>
        <end position="74"/>
    </location>
</feature>
<protein>
    <submittedName>
        <fullName evidence="3">Uncharacterized protein</fullName>
    </submittedName>
</protein>
<dbReference type="Proteomes" id="UP000037136">
    <property type="component" value="Unassembled WGS sequence"/>
</dbReference>
<gene>
    <name evidence="3" type="ORF">XA68_12808</name>
</gene>
<reference evidence="3 4" key="1">
    <citation type="journal article" date="2015" name="BMC Genomics">
        <title>Gene expression during zombie ant biting behavior reflects the complexity underlying fungal parasitic behavioral manipulation.</title>
        <authorList>
            <person name="de Bekker C."/>
            <person name="Ohm R.A."/>
            <person name="Loreto R.G."/>
            <person name="Sebastian A."/>
            <person name="Albert I."/>
            <person name="Merrow M."/>
            <person name="Brachmann A."/>
            <person name="Hughes D.P."/>
        </authorList>
    </citation>
    <scope>NUCLEOTIDE SEQUENCE [LARGE SCALE GENOMIC DNA]</scope>
    <source>
        <strain evidence="3 4">SC16a</strain>
    </source>
</reference>
<comment type="caution">
    <text evidence="3">The sequence shown here is derived from an EMBL/GenBank/DDBJ whole genome shotgun (WGS) entry which is preliminary data.</text>
</comment>
<keyword evidence="2" id="KW-1133">Transmembrane helix</keyword>
<dbReference type="AlphaFoldDB" id="A0A2A9PDW8"/>
<organism evidence="3 4">
    <name type="scientific">Ophiocordyceps unilateralis</name>
    <name type="common">Zombie-ant fungus</name>
    <name type="synonym">Torrubia unilateralis</name>
    <dbReference type="NCBI Taxonomy" id="268505"/>
    <lineage>
        <taxon>Eukaryota</taxon>
        <taxon>Fungi</taxon>
        <taxon>Dikarya</taxon>
        <taxon>Ascomycota</taxon>
        <taxon>Pezizomycotina</taxon>
        <taxon>Sordariomycetes</taxon>
        <taxon>Hypocreomycetidae</taxon>
        <taxon>Hypocreales</taxon>
        <taxon>Ophiocordycipitaceae</taxon>
        <taxon>Ophiocordyceps</taxon>
    </lineage>
</organism>
<dbReference type="EMBL" id="LAZP02000227">
    <property type="protein sequence ID" value="PFH59093.1"/>
    <property type="molecule type" value="Genomic_DNA"/>
</dbReference>